<accession>A0A9D4BCB1</accession>
<organism evidence="1 2">
    <name type="scientific">Dreissena polymorpha</name>
    <name type="common">Zebra mussel</name>
    <name type="synonym">Mytilus polymorpha</name>
    <dbReference type="NCBI Taxonomy" id="45954"/>
    <lineage>
        <taxon>Eukaryota</taxon>
        <taxon>Metazoa</taxon>
        <taxon>Spiralia</taxon>
        <taxon>Lophotrochozoa</taxon>
        <taxon>Mollusca</taxon>
        <taxon>Bivalvia</taxon>
        <taxon>Autobranchia</taxon>
        <taxon>Heteroconchia</taxon>
        <taxon>Euheterodonta</taxon>
        <taxon>Imparidentia</taxon>
        <taxon>Neoheterodontei</taxon>
        <taxon>Myida</taxon>
        <taxon>Dreissenoidea</taxon>
        <taxon>Dreissenidae</taxon>
        <taxon>Dreissena</taxon>
    </lineage>
</organism>
<reference evidence="1" key="1">
    <citation type="journal article" date="2019" name="bioRxiv">
        <title>The Genome of the Zebra Mussel, Dreissena polymorpha: A Resource for Invasive Species Research.</title>
        <authorList>
            <person name="McCartney M.A."/>
            <person name="Auch B."/>
            <person name="Kono T."/>
            <person name="Mallez S."/>
            <person name="Zhang Y."/>
            <person name="Obille A."/>
            <person name="Becker A."/>
            <person name="Abrahante J.E."/>
            <person name="Garbe J."/>
            <person name="Badalamenti J.P."/>
            <person name="Herman A."/>
            <person name="Mangelson H."/>
            <person name="Liachko I."/>
            <person name="Sullivan S."/>
            <person name="Sone E.D."/>
            <person name="Koren S."/>
            <person name="Silverstein K.A.T."/>
            <person name="Beckman K.B."/>
            <person name="Gohl D.M."/>
        </authorList>
    </citation>
    <scope>NUCLEOTIDE SEQUENCE</scope>
    <source>
        <strain evidence="1">Duluth1</strain>
        <tissue evidence="1">Whole animal</tissue>
    </source>
</reference>
<comment type="caution">
    <text evidence="1">The sequence shown here is derived from an EMBL/GenBank/DDBJ whole genome shotgun (WGS) entry which is preliminary data.</text>
</comment>
<proteinExistence type="predicted"/>
<dbReference type="AlphaFoldDB" id="A0A9D4BCB1"/>
<name>A0A9D4BCB1_DREPO</name>
<gene>
    <name evidence="1" type="ORF">DPMN_190849</name>
</gene>
<dbReference type="EMBL" id="JAIWYP010000089">
    <property type="protein sequence ID" value="KAH3689891.1"/>
    <property type="molecule type" value="Genomic_DNA"/>
</dbReference>
<reference evidence="1" key="2">
    <citation type="submission" date="2020-11" db="EMBL/GenBank/DDBJ databases">
        <authorList>
            <person name="McCartney M.A."/>
            <person name="Auch B."/>
            <person name="Kono T."/>
            <person name="Mallez S."/>
            <person name="Becker A."/>
            <person name="Gohl D.M."/>
            <person name="Silverstein K.A.T."/>
            <person name="Koren S."/>
            <person name="Bechman K.B."/>
            <person name="Herman A."/>
            <person name="Abrahante J.E."/>
            <person name="Garbe J."/>
        </authorList>
    </citation>
    <scope>NUCLEOTIDE SEQUENCE</scope>
    <source>
        <strain evidence="1">Duluth1</strain>
        <tissue evidence="1">Whole animal</tissue>
    </source>
</reference>
<protein>
    <submittedName>
        <fullName evidence="1">Uncharacterized protein</fullName>
    </submittedName>
</protein>
<sequence length="163" mass="18752">MAHQQLNSSYGRKMQNRERIREFTSTLLQHGVRSNMVSEVEHGVFVSPDDTMKLNDLSAKLKQIDAKITHYKNLKVRTQHLIKGIKKTKTMRFDVVKTVSANVFNMITNVELNEILESSLGEDKDMFALIERIKSTKVQEKRRVADIDVSDTDLSDTLNDDEQ</sequence>
<evidence type="ECO:0000313" key="2">
    <source>
        <dbReference type="Proteomes" id="UP000828390"/>
    </source>
</evidence>
<dbReference type="Proteomes" id="UP000828390">
    <property type="component" value="Unassembled WGS sequence"/>
</dbReference>
<evidence type="ECO:0000313" key="1">
    <source>
        <dbReference type="EMBL" id="KAH3689891.1"/>
    </source>
</evidence>
<keyword evidence="2" id="KW-1185">Reference proteome</keyword>